<reference evidence="1" key="1">
    <citation type="submission" date="2025-08" db="UniProtKB">
        <authorList>
            <consortium name="Ensembl"/>
        </authorList>
    </citation>
    <scope>IDENTIFICATION</scope>
</reference>
<dbReference type="InterPro" id="IPR029063">
    <property type="entry name" value="SAM-dependent_MTases_sf"/>
</dbReference>
<proteinExistence type="predicted"/>
<keyword evidence="2" id="KW-1185">Reference proteome</keyword>
<name>A0A2K5CLI1_AOTNA</name>
<organism evidence="1 2">
    <name type="scientific">Aotus nancymaae</name>
    <name type="common">Ma's night monkey</name>
    <dbReference type="NCBI Taxonomy" id="37293"/>
    <lineage>
        <taxon>Eukaryota</taxon>
        <taxon>Metazoa</taxon>
        <taxon>Chordata</taxon>
        <taxon>Craniata</taxon>
        <taxon>Vertebrata</taxon>
        <taxon>Euteleostomi</taxon>
        <taxon>Mammalia</taxon>
        <taxon>Eutheria</taxon>
        <taxon>Euarchontoglires</taxon>
        <taxon>Primates</taxon>
        <taxon>Haplorrhini</taxon>
        <taxon>Platyrrhini</taxon>
        <taxon>Aotidae</taxon>
        <taxon>Aotus</taxon>
    </lineage>
</organism>
<evidence type="ECO:0000313" key="1">
    <source>
        <dbReference type="Ensembl" id="ENSANAP00000009558.1"/>
    </source>
</evidence>
<dbReference type="GeneTree" id="ENSGT00390000002862"/>
<dbReference type="Ensembl" id="ENSANAT00000027351.1">
    <property type="protein sequence ID" value="ENSANAP00000009558.1"/>
    <property type="gene ID" value="ENSANAG00000022767.1"/>
</dbReference>
<sequence>MASSMRSLFSDHGRYVESFRRFLNHSTEHQCMLEFMDKKLPGIIARYQNCC</sequence>
<dbReference type="Proteomes" id="UP000233020">
    <property type="component" value="Unplaced"/>
</dbReference>
<reference evidence="1" key="2">
    <citation type="submission" date="2025-09" db="UniProtKB">
        <authorList>
            <consortium name="Ensembl"/>
        </authorList>
    </citation>
    <scope>IDENTIFICATION</scope>
</reference>
<evidence type="ECO:0000313" key="2">
    <source>
        <dbReference type="Proteomes" id="UP000233020"/>
    </source>
</evidence>
<gene>
    <name evidence="1" type="primary">HNMT</name>
</gene>
<accession>A0A2K5CLI1</accession>
<dbReference type="Gene3D" id="3.40.50.150">
    <property type="entry name" value="Vaccinia Virus protein VP39"/>
    <property type="match status" value="1"/>
</dbReference>
<protein>
    <submittedName>
        <fullName evidence="1">Histamine N-methyltransferase</fullName>
    </submittedName>
</protein>
<dbReference type="AlphaFoldDB" id="A0A2K5CLI1"/>